<evidence type="ECO:0000313" key="1">
    <source>
        <dbReference type="EMBL" id="MCT8331708.1"/>
    </source>
</evidence>
<dbReference type="Gene3D" id="1.10.3700.10">
    <property type="entry name" value="AGR C 984p-like"/>
    <property type="match status" value="1"/>
</dbReference>
<protein>
    <submittedName>
        <fullName evidence="1">DUF1217 domain-containing protein</fullName>
    </submittedName>
</protein>
<dbReference type="Proteomes" id="UP001205601">
    <property type="component" value="Unassembled WGS sequence"/>
</dbReference>
<dbReference type="Pfam" id="PF06748">
    <property type="entry name" value="DUF1217"/>
    <property type="match status" value="1"/>
</dbReference>
<dbReference type="InterPro" id="IPR023157">
    <property type="entry name" value="AGR-C-984p-like_sf"/>
</dbReference>
<evidence type="ECO:0000313" key="2">
    <source>
        <dbReference type="Proteomes" id="UP001205601"/>
    </source>
</evidence>
<gene>
    <name evidence="1" type="ORF">N5I32_19505</name>
</gene>
<proteinExistence type="predicted"/>
<reference evidence="2" key="1">
    <citation type="submission" date="2023-07" db="EMBL/GenBank/DDBJ databases">
        <title>Defluviimonas sediminis sp. nov., isolated from mangrove sediment.</title>
        <authorList>
            <person name="Liu L."/>
            <person name="Li J."/>
            <person name="Huang Y."/>
            <person name="Pan J."/>
            <person name="Li M."/>
        </authorList>
    </citation>
    <scope>NUCLEOTIDE SEQUENCE [LARGE SCALE GENOMIC DNA]</scope>
    <source>
        <strain evidence="2">FT324</strain>
    </source>
</reference>
<organism evidence="1 2">
    <name type="scientific">Albidovulum sediminis</name>
    <dbReference type="NCBI Taxonomy" id="3066345"/>
    <lineage>
        <taxon>Bacteria</taxon>
        <taxon>Pseudomonadati</taxon>
        <taxon>Pseudomonadota</taxon>
        <taxon>Alphaproteobacteria</taxon>
        <taxon>Rhodobacterales</taxon>
        <taxon>Paracoccaceae</taxon>
        <taxon>Albidovulum</taxon>
    </lineage>
</organism>
<dbReference type="InterPro" id="IPR010626">
    <property type="entry name" value="DUF1217"/>
</dbReference>
<sequence length="272" mass="29485">MTFNPVIPLGGLQGWRFLDRTLETQKTAFARSTSLAREEAYFRENIGKARTAEALVADRRLLSFALDAFGLGADVNSRAFVRKVLESATGDGSALANRLADQRYRDFARTFGFADPGGPRTTVGATVDRIVSFWREERFETAVGDVDPGMRIALNARQEIARIAAAPNTDDGRWLAVLGSAPLREFMQTALGLPRAFGSIDLDQQLVTLRRRAGSLLGQEEISGFAAAGAMDKLLRNYFVRSEAPAAASRSQGAALTLLSQAASRGSLSRLI</sequence>
<name>A0ABT2NUB4_9RHOB</name>
<dbReference type="RefSeq" id="WP_261497616.1">
    <property type="nucleotide sequence ID" value="NZ_JAOCQF010000006.1"/>
</dbReference>
<keyword evidence="2" id="KW-1185">Reference proteome</keyword>
<dbReference type="SUPFAM" id="SSF158837">
    <property type="entry name" value="AGR C 984p-like"/>
    <property type="match status" value="1"/>
</dbReference>
<accession>A0ABT2NUB4</accession>
<comment type="caution">
    <text evidence="1">The sequence shown here is derived from an EMBL/GenBank/DDBJ whole genome shotgun (WGS) entry which is preliminary data.</text>
</comment>
<dbReference type="EMBL" id="JAOCQF010000006">
    <property type="protein sequence ID" value="MCT8331708.1"/>
    <property type="molecule type" value="Genomic_DNA"/>
</dbReference>